<comment type="caution">
    <text evidence="1">The sequence shown here is derived from an EMBL/GenBank/DDBJ whole genome shotgun (WGS) entry which is preliminary data.</text>
</comment>
<reference evidence="1 2" key="1">
    <citation type="submission" date="2024-06" db="EMBL/GenBank/DDBJ databases">
        <title>The Natural Products Discovery Center: Release of the First 8490 Sequenced Strains for Exploring Actinobacteria Biosynthetic Diversity.</title>
        <authorList>
            <person name="Kalkreuter E."/>
            <person name="Kautsar S.A."/>
            <person name="Yang D."/>
            <person name="Bader C.D."/>
            <person name="Teijaro C.N."/>
            <person name="Fluegel L."/>
            <person name="Davis C.M."/>
            <person name="Simpson J.R."/>
            <person name="Lauterbach L."/>
            <person name="Steele A.D."/>
            <person name="Gui C."/>
            <person name="Meng S."/>
            <person name="Li G."/>
            <person name="Viehrig K."/>
            <person name="Ye F."/>
            <person name="Su P."/>
            <person name="Kiefer A.F."/>
            <person name="Nichols A."/>
            <person name="Cepeda A.J."/>
            <person name="Yan W."/>
            <person name="Fan B."/>
            <person name="Jiang Y."/>
            <person name="Adhikari A."/>
            <person name="Zheng C.-J."/>
            <person name="Schuster L."/>
            <person name="Cowan T.M."/>
            <person name="Smanski M.J."/>
            <person name="Chevrette M.G."/>
            <person name="De Carvalho L.P.S."/>
            <person name="Shen B."/>
        </authorList>
    </citation>
    <scope>NUCLEOTIDE SEQUENCE [LARGE SCALE GENOMIC DNA]</scope>
    <source>
        <strain evidence="1 2">NPDC050100</strain>
    </source>
</reference>
<evidence type="ECO:0000313" key="2">
    <source>
        <dbReference type="Proteomes" id="UP001551675"/>
    </source>
</evidence>
<dbReference type="RefSeq" id="WP_358135738.1">
    <property type="nucleotide sequence ID" value="NZ_JBFALK010000012.1"/>
</dbReference>
<evidence type="ECO:0000313" key="1">
    <source>
        <dbReference type="EMBL" id="MEV0971436.1"/>
    </source>
</evidence>
<dbReference type="EMBL" id="JBFALK010000012">
    <property type="protein sequence ID" value="MEV0971436.1"/>
    <property type="molecule type" value="Genomic_DNA"/>
</dbReference>
<organism evidence="1 2">
    <name type="scientific">Microtetraspora glauca</name>
    <dbReference type="NCBI Taxonomy" id="1996"/>
    <lineage>
        <taxon>Bacteria</taxon>
        <taxon>Bacillati</taxon>
        <taxon>Actinomycetota</taxon>
        <taxon>Actinomycetes</taxon>
        <taxon>Streptosporangiales</taxon>
        <taxon>Streptosporangiaceae</taxon>
        <taxon>Microtetraspora</taxon>
    </lineage>
</organism>
<dbReference type="Proteomes" id="UP001551675">
    <property type="component" value="Unassembled WGS sequence"/>
</dbReference>
<proteinExistence type="predicted"/>
<protein>
    <submittedName>
        <fullName evidence="1">Uncharacterized protein</fullName>
    </submittedName>
</protein>
<gene>
    <name evidence="1" type="ORF">AB0I59_22675</name>
</gene>
<keyword evidence="2" id="KW-1185">Reference proteome</keyword>
<name>A0ABV3GIG3_MICGL</name>
<accession>A0ABV3GIG3</accession>
<sequence>MSFAWFDVILGFGSMRAEAGPKAGAGIGALTEELGLRFVPQNVPRHMSEDWAD</sequence>